<evidence type="ECO:0000256" key="5">
    <source>
        <dbReference type="SAM" id="MobiDB-lite"/>
    </source>
</evidence>
<evidence type="ECO:0000313" key="9">
    <source>
        <dbReference type="Proteomes" id="UP000510647"/>
    </source>
</evidence>
<feature type="compositionally biased region" description="Low complexity" evidence="5">
    <location>
        <begin position="94"/>
        <end position="106"/>
    </location>
</feature>
<name>A0A7H9HNZ8_9SACH</name>
<dbReference type="GO" id="GO:0005829">
    <property type="term" value="C:cytosol"/>
    <property type="evidence" value="ECO:0007669"/>
    <property type="project" value="TreeGrafter"/>
</dbReference>
<evidence type="ECO:0000259" key="7">
    <source>
        <dbReference type="PROSITE" id="PS50056"/>
    </source>
</evidence>
<organism evidence="8 9">
    <name type="scientific">Torulaspora globosa</name>
    <dbReference type="NCBI Taxonomy" id="48254"/>
    <lineage>
        <taxon>Eukaryota</taxon>
        <taxon>Fungi</taxon>
        <taxon>Dikarya</taxon>
        <taxon>Ascomycota</taxon>
        <taxon>Saccharomycotina</taxon>
        <taxon>Saccharomycetes</taxon>
        <taxon>Saccharomycetales</taxon>
        <taxon>Saccharomycetaceae</taxon>
        <taxon>Torulaspora</taxon>
    </lineage>
</organism>
<dbReference type="PANTHER" id="PTHR10159:SF519">
    <property type="entry name" value="DUAL SPECIFICITY PROTEIN PHOSPHATASE MPK3"/>
    <property type="match status" value="1"/>
</dbReference>
<dbReference type="SUPFAM" id="SSF52799">
    <property type="entry name" value="(Phosphotyrosine protein) phosphatases II"/>
    <property type="match status" value="1"/>
</dbReference>
<protein>
    <recommendedName>
        <fullName evidence="2">protein-tyrosine-phosphatase</fullName>
        <ecNumber evidence="2">3.1.3.48</ecNumber>
    </recommendedName>
</protein>
<dbReference type="GO" id="GO:0008330">
    <property type="term" value="F:protein tyrosine/threonine phosphatase activity"/>
    <property type="evidence" value="ECO:0007669"/>
    <property type="project" value="TreeGrafter"/>
</dbReference>
<dbReference type="SMART" id="SM00195">
    <property type="entry name" value="DSPc"/>
    <property type="match status" value="1"/>
</dbReference>
<dbReference type="GO" id="GO:0005634">
    <property type="term" value="C:nucleus"/>
    <property type="evidence" value="ECO:0007669"/>
    <property type="project" value="TreeGrafter"/>
</dbReference>
<sequence>MAQEAEEAMAILSNDLDIRSKSPRSLQSRNTKKLSLSIQESIMSSGTELQDGQSCIPSVVSKPIAIGCEMMKSDAKDGQLQSRVTEASIYALPTGTKSGSTSPTYSLSGQRSPEAKVGRVHSLSLSVKTKELGSSLLPGERMKTMYSVFETSTPKSSHFGPKDGRSGPIEVDQSINDVDLSYPEALKGNVYPAGPLLVIPPNVYLYSEPKLEEILDFDVVINVAKEVPNMTHLVPRTKSITYHHVEWSHNSKISTDLDYLTSLIHRASTKSKKVLIHCQCGVSRSASLVVAYIMRYHNLGLNDAYSHVKSIAKDISPNMSLIFQLMEWNELRNKTQGQPPPIETRDITTSSISPTNDLTIVSPESTPRTPGEFFNKVSATSSSSSASASSTIIVNQNQSKPISLSPDLQNYLSTDIPAPSSTENFWSRLDAV</sequence>
<dbReference type="Proteomes" id="UP000510647">
    <property type="component" value="Chromosome 2"/>
</dbReference>
<evidence type="ECO:0000256" key="4">
    <source>
        <dbReference type="ARBA" id="ARBA00022912"/>
    </source>
</evidence>
<dbReference type="PROSITE" id="PS00383">
    <property type="entry name" value="TYR_PHOSPHATASE_1"/>
    <property type="match status" value="1"/>
</dbReference>
<dbReference type="FunFam" id="3.90.190.10:FF:000094">
    <property type="entry name" value="Probable tyrosine-protein phosphatase"/>
    <property type="match status" value="1"/>
</dbReference>
<evidence type="ECO:0000256" key="1">
    <source>
        <dbReference type="ARBA" id="ARBA00008601"/>
    </source>
</evidence>
<evidence type="ECO:0000256" key="3">
    <source>
        <dbReference type="ARBA" id="ARBA00022801"/>
    </source>
</evidence>
<keyword evidence="9" id="KW-1185">Reference proteome</keyword>
<reference evidence="8 9" key="1">
    <citation type="submission" date="2020-06" db="EMBL/GenBank/DDBJ databases">
        <title>The yeast mating-type switching endonuclease HO is a domesticated member of an unorthodox homing genetic element family.</title>
        <authorList>
            <person name="Coughlan A.Y."/>
            <person name="Lombardi L."/>
            <person name="Braun-Galleani S."/>
            <person name="Martos A.R."/>
            <person name="Galeote V."/>
            <person name="Bigey F."/>
            <person name="Dequin S."/>
            <person name="Byrne K.P."/>
            <person name="Wolfe K.H."/>
        </authorList>
    </citation>
    <scope>NUCLEOTIDE SEQUENCE [LARGE SCALE GENOMIC DNA]</scope>
    <source>
        <strain evidence="8 9">CBS2947</strain>
    </source>
</reference>
<feature type="region of interest" description="Disordered" evidence="5">
    <location>
        <begin position="334"/>
        <end position="356"/>
    </location>
</feature>
<proteinExistence type="inferred from homology"/>
<dbReference type="EMBL" id="CP059268">
    <property type="protein sequence ID" value="QLQ78966.1"/>
    <property type="molecule type" value="Genomic_DNA"/>
</dbReference>
<feature type="region of interest" description="Disordered" evidence="5">
    <location>
        <begin position="94"/>
        <end position="113"/>
    </location>
</feature>
<feature type="compositionally biased region" description="Polar residues" evidence="5">
    <location>
        <begin position="347"/>
        <end position="356"/>
    </location>
</feature>
<dbReference type="AlphaFoldDB" id="A0A7H9HNZ8"/>
<dbReference type="InterPro" id="IPR000340">
    <property type="entry name" value="Dual-sp_phosphatase_cat-dom"/>
</dbReference>
<dbReference type="CDD" id="cd14521">
    <property type="entry name" value="DSP_fungal_SDP1-like"/>
    <property type="match status" value="1"/>
</dbReference>
<dbReference type="OrthoDB" id="426001at2759"/>
<feature type="domain" description="Tyrosine specific protein phosphatases" evidence="7">
    <location>
        <begin position="258"/>
        <end position="310"/>
    </location>
</feature>
<dbReference type="InterPro" id="IPR020422">
    <property type="entry name" value="TYR_PHOSPHATASE_DUAL_dom"/>
</dbReference>
<evidence type="ECO:0000259" key="6">
    <source>
        <dbReference type="PROSITE" id="PS50054"/>
    </source>
</evidence>
<keyword evidence="3" id="KW-0378">Hydrolase</keyword>
<accession>A0A7H9HNZ8</accession>
<dbReference type="PROSITE" id="PS50054">
    <property type="entry name" value="TYR_PHOSPHATASE_DUAL"/>
    <property type="match status" value="1"/>
</dbReference>
<dbReference type="EC" id="3.1.3.48" evidence="2"/>
<dbReference type="InterPro" id="IPR000387">
    <property type="entry name" value="Tyr_Pase_dom"/>
</dbReference>
<comment type="similarity">
    <text evidence="1">Belongs to the protein-tyrosine phosphatase family. Non-receptor class dual specificity subfamily.</text>
</comment>
<evidence type="ECO:0000256" key="2">
    <source>
        <dbReference type="ARBA" id="ARBA00013064"/>
    </source>
</evidence>
<feature type="domain" description="Tyrosine-protein phosphatase" evidence="6">
    <location>
        <begin position="194"/>
        <end position="334"/>
    </location>
</feature>
<dbReference type="PROSITE" id="PS50056">
    <property type="entry name" value="TYR_PHOSPHATASE_2"/>
    <property type="match status" value="1"/>
</dbReference>
<dbReference type="GO" id="GO:0043409">
    <property type="term" value="P:negative regulation of MAPK cascade"/>
    <property type="evidence" value="ECO:0007669"/>
    <property type="project" value="TreeGrafter"/>
</dbReference>
<dbReference type="InterPro" id="IPR016130">
    <property type="entry name" value="Tyr_Pase_AS"/>
</dbReference>
<dbReference type="Pfam" id="PF00782">
    <property type="entry name" value="DSPc"/>
    <property type="match status" value="1"/>
</dbReference>
<dbReference type="InterPro" id="IPR029021">
    <property type="entry name" value="Prot-tyrosine_phosphatase-like"/>
</dbReference>
<evidence type="ECO:0000313" key="8">
    <source>
        <dbReference type="EMBL" id="QLQ78966.1"/>
    </source>
</evidence>
<dbReference type="GO" id="GO:0033550">
    <property type="term" value="F:MAP kinase tyrosine phosphatase activity"/>
    <property type="evidence" value="ECO:0007669"/>
    <property type="project" value="TreeGrafter"/>
</dbReference>
<dbReference type="Gene3D" id="3.90.190.10">
    <property type="entry name" value="Protein tyrosine phosphatase superfamily"/>
    <property type="match status" value="1"/>
</dbReference>
<gene>
    <name evidence="8" type="ORF">HG537_0B03130</name>
</gene>
<dbReference type="PANTHER" id="PTHR10159">
    <property type="entry name" value="DUAL SPECIFICITY PROTEIN PHOSPHATASE"/>
    <property type="match status" value="1"/>
</dbReference>
<dbReference type="GO" id="GO:0017017">
    <property type="term" value="F:MAP kinase tyrosine/serine/threonine phosphatase activity"/>
    <property type="evidence" value="ECO:0007669"/>
    <property type="project" value="TreeGrafter"/>
</dbReference>
<keyword evidence="4" id="KW-0904">Protein phosphatase</keyword>